<feature type="domain" description="Cytochrome c" evidence="6">
    <location>
        <begin position="162"/>
        <end position="247"/>
    </location>
</feature>
<name>A0A0M2UZ71_9BACT</name>
<dbReference type="GO" id="GO:0009055">
    <property type="term" value="F:electron transfer activity"/>
    <property type="evidence" value="ECO:0007669"/>
    <property type="project" value="InterPro"/>
</dbReference>
<dbReference type="EMBL" id="LAQJ01000119">
    <property type="protein sequence ID" value="KKO20261.1"/>
    <property type="molecule type" value="Genomic_DNA"/>
</dbReference>
<dbReference type="InterPro" id="IPR009056">
    <property type="entry name" value="Cyt_c-like_dom"/>
</dbReference>
<dbReference type="GO" id="GO:0020037">
    <property type="term" value="F:heme binding"/>
    <property type="evidence" value="ECO:0007669"/>
    <property type="project" value="InterPro"/>
</dbReference>
<keyword evidence="2 4" id="KW-0479">Metal-binding</keyword>
<dbReference type="Proteomes" id="UP000034954">
    <property type="component" value="Unassembled WGS sequence"/>
</dbReference>
<evidence type="ECO:0000313" key="7">
    <source>
        <dbReference type="EMBL" id="KKO20261.1"/>
    </source>
</evidence>
<keyword evidence="5" id="KW-0472">Membrane</keyword>
<comment type="caution">
    <text evidence="7">The sequence shown here is derived from an EMBL/GenBank/DDBJ whole genome shotgun (WGS) entry which is preliminary data.</text>
</comment>
<sequence>MAVLRYVIWYQEGRLHVPSIKYEDVEMNNQRRSDRFFLSFMIILPLFLTVTNIAFVNAAENKTLTKEDRVAMGNHLFETKQCSYCHNSENIKKEQVPDLERWKELSSPVLWAAIMWNHVPEMVKAFTEAKKGIPKFENDELIYIFESLNTASEKHAQIKFTGNASRGSFLFSYLGCKVCHSINGEGGRVGPSLSGIAKNGGDVLRFASQLLSHAPYMCDKIEMQNMYWPMLQGNEIAHLFEYFKSVSNSVELRRSR</sequence>
<proteinExistence type="predicted"/>
<evidence type="ECO:0000256" key="1">
    <source>
        <dbReference type="ARBA" id="ARBA00022617"/>
    </source>
</evidence>
<evidence type="ECO:0000256" key="2">
    <source>
        <dbReference type="ARBA" id="ARBA00022723"/>
    </source>
</evidence>
<reference evidence="7 8" key="1">
    <citation type="journal article" date="2013" name="BMC Microbiol.">
        <title>Identification of the type II cytochrome c maturation pathway in anammox bacteria by comparative genomics.</title>
        <authorList>
            <person name="Ferousi C."/>
            <person name="Speth D.R."/>
            <person name="Reimann J."/>
            <person name="Op den Camp H.J."/>
            <person name="Allen J.W."/>
            <person name="Keltjens J.T."/>
            <person name="Jetten M.S."/>
        </authorList>
    </citation>
    <scope>NUCLEOTIDE SEQUENCE [LARGE SCALE GENOMIC DNA]</scope>
    <source>
        <strain evidence="7">RU1</strain>
    </source>
</reference>
<keyword evidence="5" id="KW-1133">Transmembrane helix</keyword>
<dbReference type="AlphaFoldDB" id="A0A0M2UZ71"/>
<evidence type="ECO:0000256" key="5">
    <source>
        <dbReference type="SAM" id="Phobius"/>
    </source>
</evidence>
<dbReference type="Gene3D" id="1.10.760.10">
    <property type="entry name" value="Cytochrome c-like domain"/>
    <property type="match status" value="2"/>
</dbReference>
<evidence type="ECO:0000259" key="6">
    <source>
        <dbReference type="PROSITE" id="PS51007"/>
    </source>
</evidence>
<evidence type="ECO:0000256" key="4">
    <source>
        <dbReference type="PROSITE-ProRule" id="PRU00433"/>
    </source>
</evidence>
<keyword evidence="3 4" id="KW-0408">Iron</keyword>
<keyword evidence="8" id="KW-1185">Reference proteome</keyword>
<organism evidence="7 8">
    <name type="scientific">Candidatus Brocadia fulgida</name>
    <dbReference type="NCBI Taxonomy" id="380242"/>
    <lineage>
        <taxon>Bacteria</taxon>
        <taxon>Pseudomonadati</taxon>
        <taxon>Planctomycetota</taxon>
        <taxon>Candidatus Brocadiia</taxon>
        <taxon>Candidatus Brocadiales</taxon>
        <taxon>Candidatus Brocadiaceae</taxon>
        <taxon>Candidatus Brocadia</taxon>
    </lineage>
</organism>
<dbReference type="PROSITE" id="PS51007">
    <property type="entry name" value="CYTC"/>
    <property type="match status" value="1"/>
</dbReference>
<evidence type="ECO:0000313" key="8">
    <source>
        <dbReference type="Proteomes" id="UP000034954"/>
    </source>
</evidence>
<keyword evidence="5" id="KW-0812">Transmembrane</keyword>
<keyword evidence="1 4" id="KW-0349">Heme</keyword>
<gene>
    <name evidence="7" type="ORF">BROFUL_01006</name>
</gene>
<protein>
    <submittedName>
        <fullName evidence="7">Cytochrome c</fullName>
    </submittedName>
</protein>
<dbReference type="InterPro" id="IPR036909">
    <property type="entry name" value="Cyt_c-like_dom_sf"/>
</dbReference>
<dbReference type="SUPFAM" id="SSF46626">
    <property type="entry name" value="Cytochrome c"/>
    <property type="match status" value="1"/>
</dbReference>
<evidence type="ECO:0000256" key="3">
    <source>
        <dbReference type="ARBA" id="ARBA00023004"/>
    </source>
</evidence>
<feature type="transmembrane region" description="Helical" evidence="5">
    <location>
        <begin position="36"/>
        <end position="56"/>
    </location>
</feature>
<dbReference type="GO" id="GO:0046872">
    <property type="term" value="F:metal ion binding"/>
    <property type="evidence" value="ECO:0007669"/>
    <property type="project" value="UniProtKB-KW"/>
</dbReference>
<dbReference type="Pfam" id="PF00034">
    <property type="entry name" value="Cytochrom_C"/>
    <property type="match status" value="1"/>
</dbReference>
<accession>A0A0M2UZ71</accession>